<feature type="transmembrane region" description="Helical" evidence="1">
    <location>
        <begin position="20"/>
        <end position="40"/>
    </location>
</feature>
<dbReference type="Pfam" id="PF03009">
    <property type="entry name" value="GDPD"/>
    <property type="match status" value="1"/>
</dbReference>
<proteinExistence type="predicted"/>
<dbReference type="RefSeq" id="WP_045025386.1">
    <property type="nucleotide sequence ID" value="NZ_CP011013.1"/>
</dbReference>
<feature type="transmembrane region" description="Helical" evidence="1">
    <location>
        <begin position="295"/>
        <end position="320"/>
    </location>
</feature>
<evidence type="ECO:0000256" key="1">
    <source>
        <dbReference type="SAM" id="Phobius"/>
    </source>
</evidence>
<evidence type="ECO:0000259" key="2">
    <source>
        <dbReference type="PROSITE" id="PS51704"/>
    </source>
</evidence>
<dbReference type="PROSITE" id="PS51704">
    <property type="entry name" value="GP_PDE"/>
    <property type="match status" value="1"/>
</dbReference>
<dbReference type="PANTHER" id="PTHR46211">
    <property type="entry name" value="GLYCEROPHOSPHORYL DIESTER PHOSPHODIESTERASE"/>
    <property type="match status" value="1"/>
</dbReference>
<dbReference type="InterPro" id="IPR017946">
    <property type="entry name" value="PLC-like_Pdiesterase_TIM-brl"/>
</dbReference>
<dbReference type="GO" id="GO:0008081">
    <property type="term" value="F:phosphoric diester hydrolase activity"/>
    <property type="evidence" value="ECO:0007669"/>
    <property type="project" value="InterPro"/>
</dbReference>
<dbReference type="Pfam" id="PF10110">
    <property type="entry name" value="GPDPase_memb"/>
    <property type="match status" value="1"/>
</dbReference>
<feature type="domain" description="GP-PDE" evidence="2">
    <location>
        <begin position="323"/>
        <end position="550"/>
    </location>
</feature>
<protein>
    <recommendedName>
        <fullName evidence="2">GP-PDE domain-containing protein</fullName>
    </recommendedName>
</protein>
<dbReference type="Proteomes" id="UP000003645">
    <property type="component" value="Chromosome"/>
</dbReference>
<feature type="transmembrane region" description="Helical" evidence="1">
    <location>
        <begin position="246"/>
        <end position="275"/>
    </location>
</feature>
<reference evidence="3 4" key="1">
    <citation type="journal article" date="2012" name="J. Bacteriol.">
        <title>Genome sequence of Lactobacillus mucosae LM1, isolated from piglet feces.</title>
        <authorList>
            <person name="Lee J.H."/>
            <person name="Valeriano V.D."/>
            <person name="Shin Y.R."/>
            <person name="Chae J.P."/>
            <person name="Kim G.B."/>
            <person name="Ham J.S."/>
            <person name="Chun J."/>
            <person name="Kang D.K."/>
        </authorList>
    </citation>
    <scope>NUCLEOTIDE SEQUENCE [LARGE SCALE GENOMIC DNA]</scope>
    <source>
        <strain evidence="3 4">LM1</strain>
    </source>
</reference>
<evidence type="ECO:0000313" key="4">
    <source>
        <dbReference type="Proteomes" id="UP000003645"/>
    </source>
</evidence>
<keyword evidence="1" id="KW-1133">Transmembrane helix</keyword>
<sequence length="581" mass="66121">MEKIKADLTEYTGHWLSYSGFLLMIVLIDQVIAGPLFKLIMTNLMQQGQVPVVSKLTAMELLAAHPLVMLGSLGCLCLWLIWLSTVWGLAIYGIILISQRRFAWSVLLKNMSFWLRPDWIMMVLINFLWLMPLGQGLFCALRWGHLNYPALMLDFLTRKTWLLIIAMLLYLVVLVIGFLTLPDLVAMAADQITLKQVRQKPNTSWQRLGNALSTLGGALILSLLGWGLNHLLLLILSGLEIFPGKWVWKIAIIFHSLMLGGGFWLLAGAVVILVLGQQSSNKRFKNQPIANFPSWFGKGIWLMITVLILMTSAVSLPTVWHQPVAISHRGVTQKDGVQNTLPAAKKTEHRHPDYIEIDVHETADQKFVVVHDENLQQLTGVNRKPRQLTLQQLQGLAADENGHRAHLVSFDQYLEFAQKHRQKLLVEIKTTPADSPRMLQHFNQRYGRQLQQNHAWLHSMDLHAVQELHRLNPKLAIMAIQPYVLGWPSRDVGWNVEYSMLNPLLIAQLHFNHQPICVWTVDDPDTMRQAALMGVDGIVTDNLKALDIALKDTERHHDYAVRLAAQLNVAYNWHNLIDGRR</sequence>
<dbReference type="KEGG" id="lmu:LBLM1_06410"/>
<keyword evidence="4" id="KW-1185">Reference proteome</keyword>
<dbReference type="InterPro" id="IPR018476">
    <property type="entry name" value="GlyceroP-diester-Pdiesterase_M"/>
</dbReference>
<feature type="transmembrane region" description="Helical" evidence="1">
    <location>
        <begin position="119"/>
        <end position="143"/>
    </location>
</feature>
<keyword evidence="1" id="KW-0812">Transmembrane</keyword>
<dbReference type="InterPro" id="IPR030395">
    <property type="entry name" value="GP_PDE_dom"/>
</dbReference>
<dbReference type="PANTHER" id="PTHR46211:SF8">
    <property type="entry name" value="PHOSPHODIESTERASE"/>
    <property type="match status" value="1"/>
</dbReference>
<keyword evidence="1" id="KW-0472">Membrane</keyword>
<dbReference type="AlphaFoldDB" id="A0A0D4CLD5"/>
<name>A0A0D4CLD5_LIMMU</name>
<dbReference type="EMBL" id="CP011013">
    <property type="protein sequence ID" value="AJT50681.1"/>
    <property type="molecule type" value="Genomic_DNA"/>
</dbReference>
<feature type="transmembrane region" description="Helical" evidence="1">
    <location>
        <begin position="163"/>
        <end position="187"/>
    </location>
</feature>
<evidence type="ECO:0000313" key="3">
    <source>
        <dbReference type="EMBL" id="AJT50681.1"/>
    </source>
</evidence>
<dbReference type="Gene3D" id="3.20.20.190">
    <property type="entry name" value="Phosphatidylinositol (PI) phosphodiesterase"/>
    <property type="match status" value="1"/>
</dbReference>
<dbReference type="HOGENOM" id="CLU_030006_15_0_9"/>
<dbReference type="SUPFAM" id="SSF51695">
    <property type="entry name" value="PLC-like phosphodiesterases"/>
    <property type="match status" value="1"/>
</dbReference>
<accession>A0A0D4CLD5</accession>
<organism evidence="3 4">
    <name type="scientific">Limosilactobacillus mucosae LM1</name>
    <dbReference type="NCBI Taxonomy" id="1130798"/>
    <lineage>
        <taxon>Bacteria</taxon>
        <taxon>Bacillati</taxon>
        <taxon>Bacillota</taxon>
        <taxon>Bacilli</taxon>
        <taxon>Lactobacillales</taxon>
        <taxon>Lactobacillaceae</taxon>
        <taxon>Limosilactobacillus</taxon>
    </lineage>
</organism>
<dbReference type="GO" id="GO:0006629">
    <property type="term" value="P:lipid metabolic process"/>
    <property type="evidence" value="ECO:0007669"/>
    <property type="project" value="InterPro"/>
</dbReference>
<gene>
    <name evidence="3" type="ORF">LBLM1_06410</name>
</gene>
<dbReference type="STRING" id="1130798.LBLM1_06410"/>
<dbReference type="OrthoDB" id="384721at2"/>